<evidence type="ECO:0000313" key="3">
    <source>
        <dbReference type="Proteomes" id="UP000621540"/>
    </source>
</evidence>
<evidence type="ECO:0000313" key="2">
    <source>
        <dbReference type="EMBL" id="MBC5753583.1"/>
    </source>
</evidence>
<evidence type="ECO:0000256" key="1">
    <source>
        <dbReference type="SAM" id="Phobius"/>
    </source>
</evidence>
<dbReference type="RefSeq" id="WP_147618433.1">
    <property type="nucleotide sequence ID" value="NZ_JACOQH010000003.1"/>
</dbReference>
<dbReference type="Proteomes" id="UP000621540">
    <property type="component" value="Unassembled WGS sequence"/>
</dbReference>
<protein>
    <recommendedName>
        <fullName evidence="4">DUF4190 domain-containing protein</fullName>
    </recommendedName>
</protein>
<reference evidence="2 3" key="1">
    <citation type="submission" date="2020-08" db="EMBL/GenBank/DDBJ databases">
        <title>Genome public.</title>
        <authorList>
            <person name="Liu C."/>
            <person name="Sun Q."/>
        </authorList>
    </citation>
    <scope>NUCLEOTIDE SEQUENCE [LARGE SCALE GENOMIC DNA]</scope>
    <source>
        <strain evidence="2 3">BX0805</strain>
    </source>
</reference>
<evidence type="ECO:0008006" key="4">
    <source>
        <dbReference type="Google" id="ProtNLM"/>
    </source>
</evidence>
<accession>A0ABR7I9P6</accession>
<keyword evidence="1" id="KW-1133">Transmembrane helix</keyword>
<keyword evidence="1" id="KW-0812">Transmembrane</keyword>
<feature type="transmembrane region" description="Helical" evidence="1">
    <location>
        <begin position="134"/>
        <end position="154"/>
    </location>
</feature>
<gene>
    <name evidence="2" type="ORF">H8Z76_05990</name>
</gene>
<dbReference type="EMBL" id="JACOQH010000003">
    <property type="protein sequence ID" value="MBC5753583.1"/>
    <property type="molecule type" value="Genomic_DNA"/>
</dbReference>
<name>A0ABR7I9P6_9FIRM</name>
<comment type="caution">
    <text evidence="2">The sequence shown here is derived from an EMBL/GenBank/DDBJ whole genome shotgun (WGS) entry which is preliminary data.</text>
</comment>
<keyword evidence="1" id="KW-0472">Membrane</keyword>
<proteinExistence type="predicted"/>
<keyword evidence="3" id="KW-1185">Reference proteome</keyword>
<organism evidence="2 3">
    <name type="scientific">Roseburia yibonii</name>
    <dbReference type="NCBI Taxonomy" id="2763063"/>
    <lineage>
        <taxon>Bacteria</taxon>
        <taxon>Bacillati</taxon>
        <taxon>Bacillota</taxon>
        <taxon>Clostridia</taxon>
        <taxon>Lachnospirales</taxon>
        <taxon>Lachnospiraceae</taxon>
        <taxon>Roseburia</taxon>
    </lineage>
</organism>
<feature type="transmembrane region" description="Helical" evidence="1">
    <location>
        <begin position="93"/>
        <end position="122"/>
    </location>
</feature>
<sequence length="156" mass="16929">MKKTWNVNVNGTNHVIEYKTGFGGIKISINGTANKVKSQNWFIMMLDYPIQIDGTEVRVVALGSKVRLAVNGIYQDNGQSYQPLNRIPTYCHVLLGISCIAGFLLCGWVGLAIGILFGTLYIKQGLSGKTGVVIGSFIGCCAIQIAIMIAVLLLQY</sequence>